<gene>
    <name evidence="2" type="ORF">B0H17DRAFT_1097537</name>
</gene>
<organism evidence="2 3">
    <name type="scientific">Mycena rosella</name>
    <name type="common">Pink bonnet</name>
    <name type="synonym">Agaricus rosellus</name>
    <dbReference type="NCBI Taxonomy" id="1033263"/>
    <lineage>
        <taxon>Eukaryota</taxon>
        <taxon>Fungi</taxon>
        <taxon>Dikarya</taxon>
        <taxon>Basidiomycota</taxon>
        <taxon>Agaricomycotina</taxon>
        <taxon>Agaricomycetes</taxon>
        <taxon>Agaricomycetidae</taxon>
        <taxon>Agaricales</taxon>
        <taxon>Marasmiineae</taxon>
        <taxon>Mycenaceae</taxon>
        <taxon>Mycena</taxon>
    </lineage>
</organism>
<dbReference type="EMBL" id="JARKIE010000285">
    <property type="protein sequence ID" value="KAJ7657982.1"/>
    <property type="molecule type" value="Genomic_DNA"/>
</dbReference>
<comment type="caution">
    <text evidence="2">The sequence shown here is derived from an EMBL/GenBank/DDBJ whole genome shotgun (WGS) entry which is preliminary data.</text>
</comment>
<feature type="compositionally biased region" description="Polar residues" evidence="1">
    <location>
        <begin position="53"/>
        <end position="66"/>
    </location>
</feature>
<accession>A0AAD7CQ94</accession>
<feature type="region of interest" description="Disordered" evidence="1">
    <location>
        <begin position="49"/>
        <end position="83"/>
    </location>
</feature>
<dbReference type="Proteomes" id="UP001221757">
    <property type="component" value="Unassembled WGS sequence"/>
</dbReference>
<name>A0AAD7CQ94_MYCRO</name>
<keyword evidence="3" id="KW-1185">Reference proteome</keyword>
<dbReference type="AlphaFoldDB" id="A0AAD7CQ94"/>
<feature type="compositionally biased region" description="Basic and acidic residues" evidence="1">
    <location>
        <begin position="68"/>
        <end position="82"/>
    </location>
</feature>
<evidence type="ECO:0000256" key="1">
    <source>
        <dbReference type="SAM" id="MobiDB-lite"/>
    </source>
</evidence>
<proteinExistence type="predicted"/>
<protein>
    <submittedName>
        <fullName evidence="2">Uncharacterized protein</fullName>
    </submittedName>
</protein>
<sequence length="97" mass="11041">MFSDGRAVAGTCLARRVRGDCMAGGRKLGSTTARSQKRKPPFYLQRSRRWTPFSRSNTTTASTPQTRAYERGPRGLRGESIRKVRTPRCLIHERTRD</sequence>
<reference evidence="2" key="1">
    <citation type="submission" date="2023-03" db="EMBL/GenBank/DDBJ databases">
        <title>Massive genome expansion in bonnet fungi (Mycena s.s.) driven by repeated elements and novel gene families across ecological guilds.</title>
        <authorList>
            <consortium name="Lawrence Berkeley National Laboratory"/>
            <person name="Harder C.B."/>
            <person name="Miyauchi S."/>
            <person name="Viragh M."/>
            <person name="Kuo A."/>
            <person name="Thoen E."/>
            <person name="Andreopoulos B."/>
            <person name="Lu D."/>
            <person name="Skrede I."/>
            <person name="Drula E."/>
            <person name="Henrissat B."/>
            <person name="Morin E."/>
            <person name="Kohler A."/>
            <person name="Barry K."/>
            <person name="LaButti K."/>
            <person name="Morin E."/>
            <person name="Salamov A."/>
            <person name="Lipzen A."/>
            <person name="Mereny Z."/>
            <person name="Hegedus B."/>
            <person name="Baldrian P."/>
            <person name="Stursova M."/>
            <person name="Weitz H."/>
            <person name="Taylor A."/>
            <person name="Grigoriev I.V."/>
            <person name="Nagy L.G."/>
            <person name="Martin F."/>
            <person name="Kauserud H."/>
        </authorList>
    </citation>
    <scope>NUCLEOTIDE SEQUENCE</scope>
    <source>
        <strain evidence="2">CBHHK067</strain>
    </source>
</reference>
<evidence type="ECO:0000313" key="2">
    <source>
        <dbReference type="EMBL" id="KAJ7657982.1"/>
    </source>
</evidence>
<evidence type="ECO:0000313" key="3">
    <source>
        <dbReference type="Proteomes" id="UP001221757"/>
    </source>
</evidence>